<protein>
    <submittedName>
        <fullName evidence="3">Momp-like family protein: Legionella pneumophila major outer membrane protein</fullName>
    </submittedName>
</protein>
<proteinExistence type="predicted"/>
<dbReference type="KEGG" id="gms:SOIL9_18580"/>
<dbReference type="Pfam" id="PF05150">
    <property type="entry name" value="Legionella_OMP"/>
    <property type="match status" value="1"/>
</dbReference>
<evidence type="ECO:0000256" key="2">
    <source>
        <dbReference type="SAM" id="SignalP"/>
    </source>
</evidence>
<evidence type="ECO:0000256" key="1">
    <source>
        <dbReference type="SAM" id="MobiDB-lite"/>
    </source>
</evidence>
<dbReference type="Proteomes" id="UP000464178">
    <property type="component" value="Chromosome"/>
</dbReference>
<dbReference type="RefSeq" id="WP_162670217.1">
    <property type="nucleotide sequence ID" value="NZ_LR593886.1"/>
</dbReference>
<organism evidence="3 4">
    <name type="scientific">Gemmata massiliana</name>
    <dbReference type="NCBI Taxonomy" id="1210884"/>
    <lineage>
        <taxon>Bacteria</taxon>
        <taxon>Pseudomonadati</taxon>
        <taxon>Planctomycetota</taxon>
        <taxon>Planctomycetia</taxon>
        <taxon>Gemmatales</taxon>
        <taxon>Gemmataceae</taxon>
        <taxon>Gemmata</taxon>
    </lineage>
</organism>
<gene>
    <name evidence="3" type="ORF">SOIL9_18580</name>
</gene>
<feature type="signal peptide" evidence="2">
    <location>
        <begin position="1"/>
        <end position="22"/>
    </location>
</feature>
<name>A0A6P2D5V6_9BACT</name>
<feature type="region of interest" description="Disordered" evidence="1">
    <location>
        <begin position="29"/>
        <end position="64"/>
    </location>
</feature>
<evidence type="ECO:0000313" key="4">
    <source>
        <dbReference type="Proteomes" id="UP000464178"/>
    </source>
</evidence>
<feature type="chain" id="PRO_5026721816" evidence="2">
    <location>
        <begin position="23"/>
        <end position="397"/>
    </location>
</feature>
<dbReference type="AlphaFoldDB" id="A0A6P2D5V6"/>
<keyword evidence="2" id="KW-0732">Signal</keyword>
<accession>A0A6P2D5V6</accession>
<reference evidence="3 4" key="1">
    <citation type="submission" date="2019-05" db="EMBL/GenBank/DDBJ databases">
        <authorList>
            <consortium name="Science for Life Laboratories"/>
        </authorList>
    </citation>
    <scope>NUCLEOTIDE SEQUENCE [LARGE SCALE GENOMIC DNA]</scope>
    <source>
        <strain evidence="3">Soil9</strain>
    </source>
</reference>
<evidence type="ECO:0000313" key="3">
    <source>
        <dbReference type="EMBL" id="VTR95856.1"/>
    </source>
</evidence>
<dbReference type="InterPro" id="IPR007825">
    <property type="entry name" value="Major_OMP_Legionella"/>
</dbReference>
<sequence length="397" mass="42155">MRYVRSWAGIGALLVFAGGVTAQPGTLPGIGASGTSMPLAPTSPPGAQPTASPAPSTGQPIRSLSALSDDTLPTKDLTPAGFGDLVPPPDKHGGHGEIPGSLTPMVPQHGGFYTTGEFLLMRPRNSDMDFVIRNSSGGLGTVGPIDSLNYQLGSGLRAEIGYLYDGGKWETAFAYTYLTAGADSTIFSTPNVSLLPTLTRPGLTDRALTASGTADLDYQLFDLLAGRRFVIQDNLAVRAIAGFRFSDIRQTLNAFYDGADANQAAVRTRSRFQGFGPLIGAEATLAGPKGFHLYTRATGGFLSGRSTNLVIETNDSGATTYVNSRYDVRKEVPFGSLAVGAGWQYRTISIRAGYEVTHWQGIFERPRFVDDVSQGKVITRPSNLSLEGLFIQASVVY</sequence>
<feature type="compositionally biased region" description="Polar residues" evidence="1">
    <location>
        <begin position="49"/>
        <end position="64"/>
    </location>
</feature>
<dbReference type="EMBL" id="LR593886">
    <property type="protein sequence ID" value="VTR95856.1"/>
    <property type="molecule type" value="Genomic_DNA"/>
</dbReference>
<keyword evidence="4" id="KW-1185">Reference proteome</keyword>